<gene>
    <name evidence="5" type="ORF">CANINC_001302</name>
</gene>
<dbReference type="GO" id="GO:0003955">
    <property type="term" value="F:NAD(P)H dehydrogenase (quinone) activity"/>
    <property type="evidence" value="ECO:0007669"/>
    <property type="project" value="InterPro"/>
</dbReference>
<evidence type="ECO:0000313" key="5">
    <source>
        <dbReference type="EMBL" id="TID30140.1"/>
    </source>
</evidence>
<dbReference type="Pfam" id="PF03358">
    <property type="entry name" value="FMN_red"/>
    <property type="match status" value="1"/>
</dbReference>
<dbReference type="OrthoDB" id="504689at2759"/>
<comment type="subcellular location">
    <subcellularLocation>
        <location evidence="1">Cell membrane</location>
        <topology evidence="1">Peripheral membrane protein</topology>
    </subcellularLocation>
</comment>
<keyword evidence="6" id="KW-1185">Reference proteome</keyword>
<protein>
    <recommendedName>
        <fullName evidence="4">Flavodoxin-like domain-containing protein</fullName>
    </recommendedName>
</protein>
<dbReference type="PROSITE" id="PS50902">
    <property type="entry name" value="FLAVODOXIN_LIKE"/>
    <property type="match status" value="1"/>
</dbReference>
<dbReference type="PANTHER" id="PTHR30546">
    <property type="entry name" value="FLAVODOXIN-RELATED PROTEIN WRBA-RELATED"/>
    <property type="match status" value="1"/>
</dbReference>
<organism evidence="5 6">
    <name type="scientific">Pichia inconspicua</name>
    <dbReference type="NCBI Taxonomy" id="52247"/>
    <lineage>
        <taxon>Eukaryota</taxon>
        <taxon>Fungi</taxon>
        <taxon>Dikarya</taxon>
        <taxon>Ascomycota</taxon>
        <taxon>Saccharomycotina</taxon>
        <taxon>Pichiomycetes</taxon>
        <taxon>Pichiales</taxon>
        <taxon>Pichiaceae</taxon>
        <taxon>Pichia</taxon>
    </lineage>
</organism>
<dbReference type="EMBL" id="SELW01000193">
    <property type="protein sequence ID" value="TID30140.1"/>
    <property type="molecule type" value="Genomic_DNA"/>
</dbReference>
<feature type="domain" description="Flavodoxin-like" evidence="4">
    <location>
        <begin position="4"/>
        <end position="191"/>
    </location>
</feature>
<dbReference type="Proteomes" id="UP000307173">
    <property type="component" value="Unassembled WGS sequence"/>
</dbReference>
<evidence type="ECO:0000256" key="3">
    <source>
        <dbReference type="ARBA" id="ARBA00053955"/>
    </source>
</evidence>
<dbReference type="AlphaFoldDB" id="A0A4V4NG08"/>
<dbReference type="SUPFAM" id="SSF52218">
    <property type="entry name" value="Flavoproteins"/>
    <property type="match status" value="1"/>
</dbReference>
<dbReference type="InterPro" id="IPR005025">
    <property type="entry name" value="FMN_Rdtase-like_dom"/>
</dbReference>
<dbReference type="InterPro" id="IPR029039">
    <property type="entry name" value="Flavoprotein-like_sf"/>
</dbReference>
<evidence type="ECO:0000259" key="4">
    <source>
        <dbReference type="PROSITE" id="PS50902"/>
    </source>
</evidence>
<dbReference type="PANTHER" id="PTHR30546:SF23">
    <property type="entry name" value="FLAVOPROTEIN-LIKE PROTEIN YCP4-RELATED"/>
    <property type="match status" value="1"/>
</dbReference>
<name>A0A4V4NG08_9ASCO</name>
<dbReference type="STRING" id="52247.A0A4V4NG08"/>
<dbReference type="NCBIfam" id="NF002999">
    <property type="entry name" value="PRK03767.1"/>
    <property type="match status" value="1"/>
</dbReference>
<evidence type="ECO:0000313" key="6">
    <source>
        <dbReference type="Proteomes" id="UP000307173"/>
    </source>
</evidence>
<dbReference type="InterPro" id="IPR008254">
    <property type="entry name" value="Flavodoxin/NO_synth"/>
</dbReference>
<dbReference type="NCBIfam" id="TIGR01755">
    <property type="entry name" value="flav_wrbA"/>
    <property type="match status" value="1"/>
</dbReference>
<comment type="caution">
    <text evidence="5">The sequence shown here is derived from an EMBL/GenBank/DDBJ whole genome shotgun (WGS) entry which is preliminary data.</text>
</comment>
<comment type="similarity">
    <text evidence="2">Belongs to the WrbA family.</text>
</comment>
<comment type="function">
    <text evidence="3">Flavodoxin-like protein (FLP) that plays a role in cell wall integrity, oxidative stress protection and virulence. FLPs act as NAD(P)H quinone oxidoreductases. Reduces ubiquinone (coenzyme Q), enabling it to serve as an antioxidant in the membrane.</text>
</comment>
<dbReference type="Gene3D" id="3.40.50.360">
    <property type="match status" value="1"/>
</dbReference>
<dbReference type="GO" id="GO:0005886">
    <property type="term" value="C:plasma membrane"/>
    <property type="evidence" value="ECO:0007669"/>
    <property type="project" value="UniProtKB-SubCell"/>
</dbReference>
<evidence type="ECO:0000256" key="2">
    <source>
        <dbReference type="ARBA" id="ARBA00006961"/>
    </source>
</evidence>
<reference evidence="5 6" key="1">
    <citation type="journal article" date="2019" name="Front. Genet.">
        <title>Whole-Genome Sequencing of the Opportunistic Yeast Pathogen Candida inconspicua Uncovers Its Hybrid Origin.</title>
        <authorList>
            <person name="Mixao V."/>
            <person name="Hansen A.P."/>
            <person name="Saus E."/>
            <person name="Boekhout T."/>
            <person name="Lass-Florl C."/>
            <person name="Gabaldon T."/>
        </authorList>
    </citation>
    <scope>NUCLEOTIDE SEQUENCE [LARGE SCALE GENOMIC DNA]</scope>
    <source>
        <strain evidence="5 6">CBS 180</strain>
    </source>
</reference>
<sequence length="195" mass="20570">MANVAIIIYSMYQHVATMAEQVKAGVESEGSTATIYQVPETLPEEVLTAMYAPAKKDYPIATTEILASADAIIFGFPTRFGAMPAQIKAFIDSTGGLWASGALYHKKCGVFISTGTGGGREMTVVNFLSTIAHHGMIYVPLGYAKAFGELTTLTEVHGSSPWGAGCIAGSDGSRQPSELELKIAKIQGAEFAKAI</sequence>
<dbReference type="GO" id="GO:0034599">
    <property type="term" value="P:cellular response to oxidative stress"/>
    <property type="evidence" value="ECO:0007669"/>
    <property type="project" value="UniProtKB-ARBA"/>
</dbReference>
<dbReference type="InterPro" id="IPR010089">
    <property type="entry name" value="Flavoprotein_WrbA-like"/>
</dbReference>
<proteinExistence type="inferred from homology"/>
<evidence type="ECO:0000256" key="1">
    <source>
        <dbReference type="ARBA" id="ARBA00004202"/>
    </source>
</evidence>
<dbReference type="FunFam" id="3.40.50.360:FF:000001">
    <property type="entry name" value="NAD(P)H dehydrogenase (Quinone) FQR1-like"/>
    <property type="match status" value="1"/>
</dbReference>
<accession>A0A4V4NG08</accession>
<dbReference type="GO" id="GO:0010181">
    <property type="term" value="F:FMN binding"/>
    <property type="evidence" value="ECO:0007669"/>
    <property type="project" value="InterPro"/>
</dbReference>